<keyword evidence="3" id="KW-1185">Reference proteome</keyword>
<evidence type="ECO:0000259" key="1">
    <source>
        <dbReference type="Pfam" id="PF01764"/>
    </source>
</evidence>
<feature type="domain" description="Fungal lipase-type" evidence="1">
    <location>
        <begin position="67"/>
        <end position="195"/>
    </location>
</feature>
<dbReference type="PANTHER" id="PTHR45856:SF24">
    <property type="entry name" value="FUNGAL LIPASE-LIKE DOMAIN-CONTAINING PROTEIN"/>
    <property type="match status" value="1"/>
</dbReference>
<dbReference type="InterPro" id="IPR051218">
    <property type="entry name" value="Sec_MonoDiacylglyc_Lipase"/>
</dbReference>
<reference evidence="2 3" key="1">
    <citation type="submission" date="2016-10" db="EMBL/GenBank/DDBJ databases">
        <title>Rodentibacter gen. nov. and new species.</title>
        <authorList>
            <person name="Christensen H."/>
        </authorList>
    </citation>
    <scope>NUCLEOTIDE SEQUENCE [LARGE SCALE GENOMIC DNA]</scope>
    <source>
        <strain evidence="2 3">1998236014</strain>
    </source>
</reference>
<dbReference type="InterPro" id="IPR029058">
    <property type="entry name" value="AB_hydrolase_fold"/>
</dbReference>
<dbReference type="InterPro" id="IPR002921">
    <property type="entry name" value="Fungal_lipase-type"/>
</dbReference>
<dbReference type="Gene3D" id="3.40.50.1820">
    <property type="entry name" value="alpha/beta hydrolase"/>
    <property type="match status" value="1"/>
</dbReference>
<dbReference type="Pfam" id="PF01764">
    <property type="entry name" value="Lipase_3"/>
    <property type="match status" value="1"/>
</dbReference>
<accession>A0ABX3KVM9</accession>
<proteinExistence type="predicted"/>
<protein>
    <recommendedName>
        <fullName evidence="1">Fungal lipase-type domain-containing protein</fullName>
    </recommendedName>
</protein>
<evidence type="ECO:0000313" key="2">
    <source>
        <dbReference type="EMBL" id="OOF68000.1"/>
    </source>
</evidence>
<dbReference type="PANTHER" id="PTHR45856">
    <property type="entry name" value="ALPHA/BETA-HYDROLASES SUPERFAMILY PROTEIN"/>
    <property type="match status" value="1"/>
</dbReference>
<dbReference type="SUPFAM" id="SSF53474">
    <property type="entry name" value="alpha/beta-Hydrolases"/>
    <property type="match status" value="1"/>
</dbReference>
<evidence type="ECO:0000313" key="3">
    <source>
        <dbReference type="Proteomes" id="UP000188820"/>
    </source>
</evidence>
<sequence>MNDDWNHVKMTRITDEGTKKMTTGLTPFITLVDIGNGIQYPGAKTGYVDDKVTSTAALFYCDDKRAVIAVRGTYELWHDGVIIDADAEQVKSQFNIKGEFHKGFYTQAKAIIDDDLFKKFLNQIKGKELYLTGHSLGGAVATILAAYLYEKGLKPLLYTYGSPRVGNVHFANYYANRFTHFRHVNGGDIVPAVPGRILDGSIKTLARQTIENAVLFPLFRDNYNGLINIKGDLYTHHGTLCQFINENKRVLMLPFFQHEITQLHASIQTGEEAKSSPDRAHKIGDPRTHSINAYLDNVKTVLIELYRFYTDNHCIGTTPESCQEHPLNSFLKKRIKEVQQEIDSLLKVSNNLLVFTMMMLSPPTYSQYYKLIANKKQIEKSYQNILAKLEKLDKTTINQYELYSKHIGHPDIEKQLKDLIKRYKS</sequence>
<comment type="caution">
    <text evidence="2">The sequence shown here is derived from an EMBL/GenBank/DDBJ whole genome shotgun (WGS) entry which is preliminary data.</text>
</comment>
<dbReference type="EMBL" id="MLAA01000036">
    <property type="protein sequence ID" value="OOF68000.1"/>
    <property type="molecule type" value="Genomic_DNA"/>
</dbReference>
<name>A0ABX3KVM9_9PAST</name>
<gene>
    <name evidence="2" type="ORF">BKG89_08575</name>
</gene>
<dbReference type="Proteomes" id="UP000188820">
    <property type="component" value="Unassembled WGS sequence"/>
</dbReference>
<organism evidence="2 3">
    <name type="scientific">Rodentibacter caecimuris</name>
    <dbReference type="NCBI Taxonomy" id="1796644"/>
    <lineage>
        <taxon>Bacteria</taxon>
        <taxon>Pseudomonadati</taxon>
        <taxon>Pseudomonadota</taxon>
        <taxon>Gammaproteobacteria</taxon>
        <taxon>Pasteurellales</taxon>
        <taxon>Pasteurellaceae</taxon>
        <taxon>Rodentibacter</taxon>
    </lineage>
</organism>
<dbReference type="CDD" id="cd00519">
    <property type="entry name" value="Lipase_3"/>
    <property type="match status" value="1"/>
</dbReference>